<sequence>MRTDRPQTTDHMFAIGRECRVHVTRTILAKVEEAYCTSKPPSKLEVCTTTPLPLVLLLRAAVAAHHIAAIMDRDRRRERDFPPEDQYMGGRGQSYRPGNHAPRDRERDRSPPRLGGDSYRARSPPRRPNYLEADTYRAPRGRSRSPPRRDDDRLPLRRDDDRAPLRRDDDRLPPRRDDDRLPPRRDDFRRRSPSPPRYRDERQGIPRGGDSYRARPRSPPPRREDLPRDDLFRREPVRDERDHRDTRDYRDDRDRSYAPVARSPAPSAAARYRDRSAVPLKRVREPSPISSRGRRTPPPAKRERLASPPRGRYDDYPPSRGVSPPRRRYSPERPREREAYSPTTRGATRGYRLRSRSPLTRNERIDPRNVDDWRRPRSPVRDTRQDYLSREESAVNSAVTSRHTSPPLHLSRMSHLPAEMPIRASPRDPYDDREPYRAGDHEDREIREYETPVKRDAYDDRGYSSGREREVPPPREPRREDDAPVPAARAPPTGPSSQRGPATSMAPPTGPAATPQGPRAGGPPMGPRGGMLGRGDFSSRGRGGFGGDFAPRGRGGFSSFRGGRGGALPAGPSGFAGNRSVSETFNPPSGPGGQPPSGPRSSFSQAPTPLGPASFSRQSSSSTAPTGPRSQRFEPTNGTTAAIPDAPTGPRAGRRPTEHSINSMSVPTGPSGNSSASRVHPALADLPKIVDGGQKMEPVFDRSKLNKLEDEAERLRKQIEDKETKKRKSLREWERMSRETEAAALRSELAEEALRSINGEAEHMAAF</sequence>
<protein>
    <submittedName>
        <fullName evidence="3">Uncharacterized protein</fullName>
    </submittedName>
</protein>
<organism evidence="3 4">
    <name type="scientific">Pseudocercospora eumusae</name>
    <dbReference type="NCBI Taxonomy" id="321146"/>
    <lineage>
        <taxon>Eukaryota</taxon>
        <taxon>Fungi</taxon>
        <taxon>Dikarya</taxon>
        <taxon>Ascomycota</taxon>
        <taxon>Pezizomycotina</taxon>
        <taxon>Dothideomycetes</taxon>
        <taxon>Dothideomycetidae</taxon>
        <taxon>Mycosphaerellales</taxon>
        <taxon>Mycosphaerellaceae</taxon>
        <taxon>Pseudocercospora</taxon>
    </lineage>
</organism>
<feature type="region of interest" description="Disordered" evidence="2">
    <location>
        <begin position="75"/>
        <end position="681"/>
    </location>
</feature>
<proteinExistence type="predicted"/>
<keyword evidence="4" id="KW-1185">Reference proteome</keyword>
<feature type="compositionally biased region" description="Basic and acidic residues" evidence="2">
    <location>
        <begin position="329"/>
        <end position="339"/>
    </location>
</feature>
<feature type="compositionally biased region" description="Basic and acidic residues" evidence="2">
    <location>
        <begin position="101"/>
        <end position="111"/>
    </location>
</feature>
<feature type="compositionally biased region" description="Pro residues" evidence="2">
    <location>
        <begin position="588"/>
        <end position="598"/>
    </location>
</feature>
<feature type="compositionally biased region" description="Polar residues" evidence="2">
    <location>
        <begin position="623"/>
        <end position="640"/>
    </location>
</feature>
<reference evidence="3 4" key="1">
    <citation type="submission" date="2015-07" db="EMBL/GenBank/DDBJ databases">
        <title>Comparative genomics of the Sigatoka disease complex on banana suggests a link between parallel evolutionary changes in Pseudocercospora fijiensis and Pseudocercospora eumusae and increased virulence on the banana host.</title>
        <authorList>
            <person name="Chang T.-C."/>
            <person name="Salvucci A."/>
            <person name="Crous P.W."/>
            <person name="Stergiopoulos I."/>
        </authorList>
    </citation>
    <scope>NUCLEOTIDE SEQUENCE [LARGE SCALE GENOMIC DNA]</scope>
    <source>
        <strain evidence="3 4">CBS 114824</strain>
    </source>
</reference>
<name>A0A139HU56_9PEZI</name>
<accession>A0A139HU56</accession>
<feature type="compositionally biased region" description="Basic and acidic residues" evidence="2">
    <location>
        <begin position="425"/>
        <end position="482"/>
    </location>
</feature>
<comment type="caution">
    <text evidence="3">The sequence shown here is derived from an EMBL/GenBank/DDBJ whole genome shotgun (WGS) entry which is preliminary data.</text>
</comment>
<feature type="compositionally biased region" description="Basic and acidic residues" evidence="2">
    <location>
        <begin position="361"/>
        <end position="393"/>
    </location>
</feature>
<gene>
    <name evidence="3" type="ORF">AC578_389</name>
</gene>
<dbReference type="Proteomes" id="UP000070133">
    <property type="component" value="Unassembled WGS sequence"/>
</dbReference>
<feature type="coiled-coil region" evidence="1">
    <location>
        <begin position="702"/>
        <end position="732"/>
    </location>
</feature>
<evidence type="ECO:0000256" key="1">
    <source>
        <dbReference type="SAM" id="Coils"/>
    </source>
</evidence>
<feature type="compositionally biased region" description="Basic and acidic residues" evidence="2">
    <location>
        <begin position="147"/>
        <end position="190"/>
    </location>
</feature>
<feature type="compositionally biased region" description="Basic and acidic residues" evidence="2">
    <location>
        <begin position="221"/>
        <end position="256"/>
    </location>
</feature>
<feature type="compositionally biased region" description="Polar residues" evidence="2">
    <location>
        <begin position="394"/>
        <end position="404"/>
    </location>
</feature>
<evidence type="ECO:0000256" key="2">
    <source>
        <dbReference type="SAM" id="MobiDB-lite"/>
    </source>
</evidence>
<dbReference type="AlphaFoldDB" id="A0A139HU56"/>
<evidence type="ECO:0000313" key="3">
    <source>
        <dbReference type="EMBL" id="KXT05949.1"/>
    </source>
</evidence>
<dbReference type="EMBL" id="LFZN01000009">
    <property type="protein sequence ID" value="KXT05949.1"/>
    <property type="molecule type" value="Genomic_DNA"/>
</dbReference>
<dbReference type="OrthoDB" id="5424692at2759"/>
<feature type="compositionally biased region" description="Low complexity" evidence="2">
    <location>
        <begin position="548"/>
        <end position="561"/>
    </location>
</feature>
<dbReference type="STRING" id="321146.A0A139HU56"/>
<keyword evidence="1" id="KW-0175">Coiled coil</keyword>
<evidence type="ECO:0000313" key="4">
    <source>
        <dbReference type="Proteomes" id="UP000070133"/>
    </source>
</evidence>
<feature type="compositionally biased region" description="Low complexity" evidence="2">
    <location>
        <begin position="257"/>
        <end position="270"/>
    </location>
</feature>
<feature type="compositionally biased region" description="Basic and acidic residues" evidence="2">
    <location>
        <begin position="300"/>
        <end position="317"/>
    </location>
</feature>
<feature type="compositionally biased region" description="Polar residues" evidence="2">
    <location>
        <begin position="659"/>
        <end position="677"/>
    </location>
</feature>
<feature type="compositionally biased region" description="Low complexity" evidence="2">
    <location>
        <begin position="500"/>
        <end position="518"/>
    </location>
</feature>